<protein>
    <submittedName>
        <fullName evidence="1">Uncharacterized protein</fullName>
    </submittedName>
</protein>
<reference evidence="2" key="1">
    <citation type="submission" date="2017-03" db="EMBL/GenBank/DDBJ databases">
        <title>Phytopthora megakarya and P. palmivora, two closely related causual agents of cacao black pod achieved similar genome size and gene model numbers by different mechanisms.</title>
        <authorList>
            <person name="Ali S."/>
            <person name="Shao J."/>
            <person name="Larry D.J."/>
            <person name="Kronmiller B."/>
            <person name="Shen D."/>
            <person name="Strem M.D."/>
            <person name="Melnick R.L."/>
            <person name="Guiltinan M.J."/>
            <person name="Tyler B.M."/>
            <person name="Meinhardt L.W."/>
            <person name="Bailey B.A."/>
        </authorList>
    </citation>
    <scope>NUCLEOTIDE SEQUENCE [LARGE SCALE GENOMIC DNA]</scope>
    <source>
        <strain evidence="2">zdho120</strain>
    </source>
</reference>
<keyword evidence="2" id="KW-1185">Reference proteome</keyword>
<dbReference type="Proteomes" id="UP000198211">
    <property type="component" value="Unassembled WGS sequence"/>
</dbReference>
<organism evidence="1 2">
    <name type="scientific">Phytophthora megakarya</name>
    <dbReference type="NCBI Taxonomy" id="4795"/>
    <lineage>
        <taxon>Eukaryota</taxon>
        <taxon>Sar</taxon>
        <taxon>Stramenopiles</taxon>
        <taxon>Oomycota</taxon>
        <taxon>Peronosporomycetes</taxon>
        <taxon>Peronosporales</taxon>
        <taxon>Peronosporaceae</taxon>
        <taxon>Phytophthora</taxon>
    </lineage>
</organism>
<dbReference type="OrthoDB" id="121662at2759"/>
<accession>A0A225UXB6</accession>
<feature type="non-terminal residue" evidence="1">
    <location>
        <position position="1"/>
    </location>
</feature>
<evidence type="ECO:0000313" key="1">
    <source>
        <dbReference type="EMBL" id="OWY97582.1"/>
    </source>
</evidence>
<name>A0A225UXB6_9STRA</name>
<evidence type="ECO:0000313" key="2">
    <source>
        <dbReference type="Proteomes" id="UP000198211"/>
    </source>
</evidence>
<sequence>CLRFLSAQGCRGKNGNCVIKTLCHFKPATLPDIVCEFINKNYGRLAVGME</sequence>
<dbReference type="EMBL" id="NBNE01010288">
    <property type="protein sequence ID" value="OWY97582.1"/>
    <property type="molecule type" value="Genomic_DNA"/>
</dbReference>
<dbReference type="AlphaFoldDB" id="A0A225UXB6"/>
<gene>
    <name evidence="1" type="ORF">PHMEG_00031854</name>
</gene>
<comment type="caution">
    <text evidence="1">The sequence shown here is derived from an EMBL/GenBank/DDBJ whole genome shotgun (WGS) entry which is preliminary data.</text>
</comment>
<proteinExistence type="predicted"/>